<keyword evidence="3" id="KW-1185">Reference proteome</keyword>
<dbReference type="Proteomes" id="UP000001449">
    <property type="component" value="Chromosome 5"/>
</dbReference>
<dbReference type="PaxDb" id="35128-Thaps22781"/>
<sequence>MATASSDSPTMQPLSSPKRHRNQSATTLLSGSSPNMIRRAQSTETTPSRWNHQQQQHSGERQLSDIFRPNSGEKQSRNEMSDRLQQNTEHRQHHYGGLSNCQLGFNAVGGGHSNNNNNNSGGVSINGGMEDSNNNNHPPQDRMDRAIFRARADSIHLPIGTPMENGFSGSLGLDDFGTANSNSGGSNLDSIFNTRITSSRDNFPSIRLSLSCPTSVYESPLFGWNNSNDNINNNGHNMGINIIAAIGRVSSGGCLEGGLVEVDSADTSNDDDDDNASSSSNHNSNNKNNDLEAVDVSVIEYDEEASFQMNEEDPTSNENEGNNSGGAVVMPMRNLNDAFDLLVVDGVQTAKKGKAATTAEDTTKPSPTSVLDLYKPSSTPITTVQLENGVKVASIQMPHFTTIHPSLKGELSQGLIDRVSFYSIVRDINKEAMDAVSCDPRGSAYNKSSSRSGNSNAPSGGDVGAVIQQCGSSGGNTVVAEDGKVHFHPNVEEESKSVLVMACQDAKSVKSALQSSSSLGATLLDDEWWLMSAIASRSPDEVSCNHATKLLPTFSEAMGEKDADTHNGGSSRTQLWKPGRSWWEAKSGKNPWVEPIVHNNRWRYLWPLIHYHKFIAKCIKKLKRNGIDVKTSSSNVSKFLRQEVCNVSDHLAFMSKYDSEEWTTALRNFDGWTDHDPAVQEVMRNLVASQQVQSATEVSDVSSSLLRSQLDATVLKAMQAVKDEAAKAAERESYDYSSSSKGAFVKIVPKDVPYQDLSMNDDASQNSFLNGTYQNQSSIPHDTSVNRTWSNNNNNSRAADPNCIRTAYHPSYNHQGVCGSQFEHPPPPYVPTHASYGQHLYGSTIEPQYFHHPHHGGYEAYPPSHPMGYGEIPYHGDQFAYQQYYHHGYYHPDGSFHDPNSSYVHPSMAQTPSRYQGDVHAQYQTSPYRQEYWGHLNISQLPGLTSPSMHTPSKPPRGNSNRSFRKRQGQGAKGNPNIDGKAKSLIMFPNQTNSPASRFVMSPQDKTNPYYTARNFQAVPNATSSLNQSGVEESFVLPTIEDFSAESPAKHSGLNSSASMEMMPPEMKKMYQKMEAQKCQKS</sequence>
<dbReference type="KEGG" id="tps:THAPSDRAFT_22781"/>
<feature type="region of interest" description="Disordered" evidence="1">
    <location>
        <begin position="262"/>
        <end position="291"/>
    </location>
</feature>
<feature type="compositionally biased region" description="Polar residues" evidence="1">
    <location>
        <begin position="23"/>
        <end position="57"/>
    </location>
</feature>
<feature type="region of interest" description="Disordered" evidence="1">
    <location>
        <begin position="112"/>
        <end position="139"/>
    </location>
</feature>
<gene>
    <name evidence="2" type="ORF">THAPSDRAFT_22781</name>
</gene>
<feature type="compositionally biased region" description="Acidic residues" evidence="1">
    <location>
        <begin position="306"/>
        <end position="315"/>
    </location>
</feature>
<feature type="compositionally biased region" description="Low complexity" evidence="1">
    <location>
        <begin position="316"/>
        <end position="326"/>
    </location>
</feature>
<dbReference type="RefSeq" id="XP_002290744.1">
    <property type="nucleotide sequence ID" value="XM_002290708.1"/>
</dbReference>
<dbReference type="AlphaFoldDB" id="B8C344"/>
<feature type="region of interest" description="Disordered" evidence="1">
    <location>
        <begin position="1"/>
        <end position="98"/>
    </location>
</feature>
<feature type="compositionally biased region" description="Low complexity" evidence="1">
    <location>
        <begin position="442"/>
        <end position="460"/>
    </location>
</feature>
<proteinExistence type="predicted"/>
<evidence type="ECO:0000256" key="1">
    <source>
        <dbReference type="SAM" id="MobiDB-lite"/>
    </source>
</evidence>
<evidence type="ECO:0000313" key="2">
    <source>
        <dbReference type="EMBL" id="EED92496.1"/>
    </source>
</evidence>
<reference evidence="2 3" key="1">
    <citation type="journal article" date="2004" name="Science">
        <title>The genome of the diatom Thalassiosira pseudonana: ecology, evolution, and metabolism.</title>
        <authorList>
            <person name="Armbrust E.V."/>
            <person name="Berges J.A."/>
            <person name="Bowler C."/>
            <person name="Green B.R."/>
            <person name="Martinez D."/>
            <person name="Putnam N.H."/>
            <person name="Zhou S."/>
            <person name="Allen A.E."/>
            <person name="Apt K.E."/>
            <person name="Bechner M."/>
            <person name="Brzezinski M.A."/>
            <person name="Chaal B.K."/>
            <person name="Chiovitti A."/>
            <person name="Davis A.K."/>
            <person name="Demarest M.S."/>
            <person name="Detter J.C."/>
            <person name="Glavina T."/>
            <person name="Goodstein D."/>
            <person name="Hadi M.Z."/>
            <person name="Hellsten U."/>
            <person name="Hildebrand M."/>
            <person name="Jenkins B.D."/>
            <person name="Jurka J."/>
            <person name="Kapitonov V.V."/>
            <person name="Kroger N."/>
            <person name="Lau W.W."/>
            <person name="Lane T.W."/>
            <person name="Larimer F.W."/>
            <person name="Lippmeier J.C."/>
            <person name="Lucas S."/>
            <person name="Medina M."/>
            <person name="Montsant A."/>
            <person name="Obornik M."/>
            <person name="Parker M.S."/>
            <person name="Palenik B."/>
            <person name="Pazour G.J."/>
            <person name="Richardson P.M."/>
            <person name="Rynearson T.A."/>
            <person name="Saito M.A."/>
            <person name="Schwartz D.C."/>
            <person name="Thamatrakoln K."/>
            <person name="Valentin K."/>
            <person name="Vardi A."/>
            <person name="Wilkerson F.P."/>
            <person name="Rokhsar D.S."/>
        </authorList>
    </citation>
    <scope>NUCLEOTIDE SEQUENCE [LARGE SCALE GENOMIC DNA]</scope>
    <source>
        <strain evidence="2 3">CCMP1335</strain>
    </source>
</reference>
<evidence type="ECO:0000313" key="3">
    <source>
        <dbReference type="Proteomes" id="UP000001449"/>
    </source>
</evidence>
<protein>
    <submittedName>
        <fullName evidence="2">Uncharacterized protein</fullName>
    </submittedName>
</protein>
<reference evidence="2 3" key="2">
    <citation type="journal article" date="2008" name="Nature">
        <title>The Phaeodactylum genome reveals the evolutionary history of diatom genomes.</title>
        <authorList>
            <person name="Bowler C."/>
            <person name="Allen A.E."/>
            <person name="Badger J.H."/>
            <person name="Grimwood J."/>
            <person name="Jabbari K."/>
            <person name="Kuo A."/>
            <person name="Maheswari U."/>
            <person name="Martens C."/>
            <person name="Maumus F."/>
            <person name="Otillar R.P."/>
            <person name="Rayko E."/>
            <person name="Salamov A."/>
            <person name="Vandepoele K."/>
            <person name="Beszteri B."/>
            <person name="Gruber A."/>
            <person name="Heijde M."/>
            <person name="Katinka M."/>
            <person name="Mock T."/>
            <person name="Valentin K."/>
            <person name="Verret F."/>
            <person name="Berges J.A."/>
            <person name="Brownlee C."/>
            <person name="Cadoret J.P."/>
            <person name="Chiovitti A."/>
            <person name="Choi C.J."/>
            <person name="Coesel S."/>
            <person name="De Martino A."/>
            <person name="Detter J.C."/>
            <person name="Durkin C."/>
            <person name="Falciatore A."/>
            <person name="Fournet J."/>
            <person name="Haruta M."/>
            <person name="Huysman M.J."/>
            <person name="Jenkins B.D."/>
            <person name="Jiroutova K."/>
            <person name="Jorgensen R.E."/>
            <person name="Joubert Y."/>
            <person name="Kaplan A."/>
            <person name="Kroger N."/>
            <person name="Kroth P.G."/>
            <person name="La Roche J."/>
            <person name="Lindquist E."/>
            <person name="Lommer M."/>
            <person name="Martin-Jezequel V."/>
            <person name="Lopez P.J."/>
            <person name="Lucas S."/>
            <person name="Mangogna M."/>
            <person name="McGinnis K."/>
            <person name="Medlin L.K."/>
            <person name="Montsant A."/>
            <person name="Oudot-Le Secq M.P."/>
            <person name="Napoli C."/>
            <person name="Obornik M."/>
            <person name="Parker M.S."/>
            <person name="Petit J.L."/>
            <person name="Porcel B.M."/>
            <person name="Poulsen N."/>
            <person name="Robison M."/>
            <person name="Rychlewski L."/>
            <person name="Rynearson T.A."/>
            <person name="Schmutz J."/>
            <person name="Shapiro H."/>
            <person name="Siaut M."/>
            <person name="Stanley M."/>
            <person name="Sussman M.R."/>
            <person name="Taylor A.R."/>
            <person name="Vardi A."/>
            <person name="von Dassow P."/>
            <person name="Vyverman W."/>
            <person name="Willis A."/>
            <person name="Wyrwicz L.S."/>
            <person name="Rokhsar D.S."/>
            <person name="Weissenbach J."/>
            <person name="Armbrust E.V."/>
            <person name="Green B.R."/>
            <person name="Van de Peer Y."/>
            <person name="Grigoriev I.V."/>
        </authorList>
    </citation>
    <scope>NUCLEOTIDE SEQUENCE [LARGE SCALE GENOMIC DNA]</scope>
    <source>
        <strain evidence="2 3">CCMP1335</strain>
    </source>
</reference>
<dbReference type="EMBL" id="CM000642">
    <property type="protein sequence ID" value="EED92496.1"/>
    <property type="molecule type" value="Genomic_DNA"/>
</dbReference>
<organism evidence="2 3">
    <name type="scientific">Thalassiosira pseudonana</name>
    <name type="common">Marine diatom</name>
    <name type="synonym">Cyclotella nana</name>
    <dbReference type="NCBI Taxonomy" id="35128"/>
    <lineage>
        <taxon>Eukaryota</taxon>
        <taxon>Sar</taxon>
        <taxon>Stramenopiles</taxon>
        <taxon>Ochrophyta</taxon>
        <taxon>Bacillariophyta</taxon>
        <taxon>Coscinodiscophyceae</taxon>
        <taxon>Thalassiosirophycidae</taxon>
        <taxon>Thalassiosirales</taxon>
        <taxon>Thalassiosiraceae</taxon>
        <taxon>Thalassiosira</taxon>
    </lineage>
</organism>
<feature type="compositionally biased region" description="Polar residues" evidence="1">
    <location>
        <begin position="1"/>
        <end position="15"/>
    </location>
</feature>
<feature type="compositionally biased region" description="Low complexity" evidence="1">
    <location>
        <begin position="113"/>
        <end position="128"/>
    </location>
</feature>
<name>B8C344_THAPS</name>
<dbReference type="InParanoid" id="B8C344"/>
<feature type="region of interest" description="Disordered" evidence="1">
    <location>
        <begin position="306"/>
        <end position="326"/>
    </location>
</feature>
<dbReference type="GeneID" id="7450183"/>
<dbReference type="eggNOG" id="ENOG502STSY">
    <property type="taxonomic scope" value="Eukaryota"/>
</dbReference>
<feature type="region of interest" description="Disordered" evidence="1">
    <location>
        <begin position="439"/>
        <end position="464"/>
    </location>
</feature>
<feature type="compositionally biased region" description="Low complexity" evidence="1">
    <location>
        <begin position="276"/>
        <end position="288"/>
    </location>
</feature>
<accession>B8C344</accession>
<feature type="region of interest" description="Disordered" evidence="1">
    <location>
        <begin position="943"/>
        <end position="982"/>
    </location>
</feature>
<dbReference type="HOGENOM" id="CLU_285992_0_0_1"/>